<proteinExistence type="predicted"/>
<dbReference type="Gene3D" id="3.40.390.10">
    <property type="entry name" value="Collagenase (Catalytic Domain)"/>
    <property type="match status" value="1"/>
</dbReference>
<gene>
    <name evidence="1" type="ORF">SLAVMIC_00547</name>
</gene>
<evidence type="ECO:0000313" key="1">
    <source>
        <dbReference type="EMBL" id="CAG7580762.1"/>
    </source>
</evidence>
<dbReference type="SUPFAM" id="SSF55486">
    <property type="entry name" value="Metalloproteases ('zincins'), catalytic domain"/>
    <property type="match status" value="1"/>
</dbReference>
<organism evidence="1">
    <name type="scientific">uncultured marine phage</name>
    <dbReference type="NCBI Taxonomy" id="707152"/>
    <lineage>
        <taxon>Viruses</taxon>
        <taxon>environmental samples</taxon>
    </lineage>
</organism>
<accession>A0A8D9CFC7</accession>
<keyword evidence="1" id="KW-0378">Hydrolase</keyword>
<dbReference type="InterPro" id="IPR024079">
    <property type="entry name" value="MetalloPept_cat_dom_sf"/>
</dbReference>
<reference evidence="1" key="1">
    <citation type="submission" date="2021-06" db="EMBL/GenBank/DDBJ databases">
        <authorList>
            <person name="Gannon L."/>
            <person name="Redgwell R T."/>
            <person name="Michniewski S."/>
            <person name="Harrison D C."/>
            <person name="Millard A."/>
        </authorList>
    </citation>
    <scope>NUCLEOTIDE SEQUENCE</scope>
</reference>
<sequence>MLLLLPMVFLLFGFSYNNHHSEITEQIEDSLYVPLDTTRFLTNTPYITFMVENFVEDATRCGVDSSEVVEHIHRLDIIFLGEFIDDEMWGYNLMMEDSLVTIGIRGSIFINENTMSDPKLFRLTIYHELGHWFGLDHCGCDDEIMQDYKYDDKLIYIYEHWDVLVIKMMYDIKEQFNEETSTFDYPDSLFVN</sequence>
<dbReference type="GO" id="GO:0008237">
    <property type="term" value="F:metallopeptidase activity"/>
    <property type="evidence" value="ECO:0007669"/>
    <property type="project" value="InterPro"/>
</dbReference>
<name>A0A8D9CFC7_9VIRU</name>
<protein>
    <submittedName>
        <fullName evidence="1">Putative hydrolase</fullName>
    </submittedName>
</protein>
<dbReference type="EMBL" id="OU342829">
    <property type="protein sequence ID" value="CAG7580762.1"/>
    <property type="molecule type" value="Genomic_DNA"/>
</dbReference>